<feature type="domain" description="Xylanolytic transcriptional activator regulatory" evidence="5">
    <location>
        <begin position="265"/>
        <end position="339"/>
    </location>
</feature>
<keyword evidence="3" id="KW-0238">DNA-binding</keyword>
<evidence type="ECO:0000256" key="4">
    <source>
        <dbReference type="ARBA" id="ARBA00023242"/>
    </source>
</evidence>
<dbReference type="SMART" id="SM00906">
    <property type="entry name" value="Fungal_trans"/>
    <property type="match status" value="1"/>
</dbReference>
<dbReference type="GO" id="GO:0003700">
    <property type="term" value="F:DNA-binding transcription factor activity"/>
    <property type="evidence" value="ECO:0007669"/>
    <property type="project" value="InterPro"/>
</dbReference>
<evidence type="ECO:0000256" key="2">
    <source>
        <dbReference type="ARBA" id="ARBA00022723"/>
    </source>
</evidence>
<dbReference type="PANTHER" id="PTHR46910:SF3">
    <property type="entry name" value="HALOTOLERANCE PROTEIN 9-RELATED"/>
    <property type="match status" value="1"/>
</dbReference>
<dbReference type="PANTHER" id="PTHR46910">
    <property type="entry name" value="TRANSCRIPTION FACTOR PDR1"/>
    <property type="match status" value="1"/>
</dbReference>
<evidence type="ECO:0000256" key="1">
    <source>
        <dbReference type="ARBA" id="ARBA00004123"/>
    </source>
</evidence>
<dbReference type="AlphaFoldDB" id="A0A8K0WRV7"/>
<dbReference type="GO" id="GO:0006351">
    <property type="term" value="P:DNA-templated transcription"/>
    <property type="evidence" value="ECO:0007669"/>
    <property type="project" value="InterPro"/>
</dbReference>
<keyword evidence="7" id="KW-1185">Reference proteome</keyword>
<dbReference type="GO" id="GO:0008270">
    <property type="term" value="F:zinc ion binding"/>
    <property type="evidence" value="ECO:0007669"/>
    <property type="project" value="InterPro"/>
</dbReference>
<evidence type="ECO:0000259" key="5">
    <source>
        <dbReference type="SMART" id="SM00906"/>
    </source>
</evidence>
<keyword evidence="2" id="KW-0479">Metal-binding</keyword>
<dbReference type="CDD" id="cd12148">
    <property type="entry name" value="fungal_TF_MHR"/>
    <property type="match status" value="1"/>
</dbReference>
<dbReference type="OrthoDB" id="5127820at2759"/>
<comment type="caution">
    <text evidence="6">The sequence shown here is derived from an EMBL/GenBank/DDBJ whole genome shotgun (WGS) entry which is preliminary data.</text>
</comment>
<dbReference type="Pfam" id="PF04082">
    <property type="entry name" value="Fungal_trans"/>
    <property type="match status" value="1"/>
</dbReference>
<dbReference type="EMBL" id="JAGPNK010000008">
    <property type="protein sequence ID" value="KAH7316983.1"/>
    <property type="molecule type" value="Genomic_DNA"/>
</dbReference>
<dbReference type="InterPro" id="IPR007219">
    <property type="entry name" value="XnlR_reg_dom"/>
</dbReference>
<evidence type="ECO:0000313" key="6">
    <source>
        <dbReference type="EMBL" id="KAH7316983.1"/>
    </source>
</evidence>
<evidence type="ECO:0000313" key="7">
    <source>
        <dbReference type="Proteomes" id="UP000813444"/>
    </source>
</evidence>
<accession>A0A8K0WRV7</accession>
<evidence type="ECO:0000256" key="3">
    <source>
        <dbReference type="ARBA" id="ARBA00023125"/>
    </source>
</evidence>
<dbReference type="Proteomes" id="UP000813444">
    <property type="component" value="Unassembled WGS sequence"/>
</dbReference>
<organism evidence="6 7">
    <name type="scientific">Stachybotrys elegans</name>
    <dbReference type="NCBI Taxonomy" id="80388"/>
    <lineage>
        <taxon>Eukaryota</taxon>
        <taxon>Fungi</taxon>
        <taxon>Dikarya</taxon>
        <taxon>Ascomycota</taxon>
        <taxon>Pezizomycotina</taxon>
        <taxon>Sordariomycetes</taxon>
        <taxon>Hypocreomycetidae</taxon>
        <taxon>Hypocreales</taxon>
        <taxon>Stachybotryaceae</taxon>
        <taxon>Stachybotrys</taxon>
    </lineage>
</organism>
<protein>
    <recommendedName>
        <fullName evidence="5">Xylanolytic transcriptional activator regulatory domain-containing protein</fullName>
    </recommendedName>
</protein>
<gene>
    <name evidence="6" type="ORF">B0I35DRAFT_354350</name>
</gene>
<dbReference type="InterPro" id="IPR050987">
    <property type="entry name" value="AtrR-like"/>
</dbReference>
<name>A0A8K0WRV7_9HYPO</name>
<reference evidence="6" key="1">
    <citation type="journal article" date="2021" name="Nat. Commun.">
        <title>Genetic determinants of endophytism in the Arabidopsis root mycobiome.</title>
        <authorList>
            <person name="Mesny F."/>
            <person name="Miyauchi S."/>
            <person name="Thiergart T."/>
            <person name="Pickel B."/>
            <person name="Atanasova L."/>
            <person name="Karlsson M."/>
            <person name="Huettel B."/>
            <person name="Barry K.W."/>
            <person name="Haridas S."/>
            <person name="Chen C."/>
            <person name="Bauer D."/>
            <person name="Andreopoulos W."/>
            <person name="Pangilinan J."/>
            <person name="LaButti K."/>
            <person name="Riley R."/>
            <person name="Lipzen A."/>
            <person name="Clum A."/>
            <person name="Drula E."/>
            <person name="Henrissat B."/>
            <person name="Kohler A."/>
            <person name="Grigoriev I.V."/>
            <person name="Martin F.M."/>
            <person name="Hacquard S."/>
        </authorList>
    </citation>
    <scope>NUCLEOTIDE SEQUENCE</scope>
    <source>
        <strain evidence="6">MPI-CAGE-CH-0235</strain>
    </source>
</reference>
<comment type="subcellular location">
    <subcellularLocation>
        <location evidence="1">Nucleus</location>
    </subcellularLocation>
</comment>
<keyword evidence="4" id="KW-0539">Nucleus</keyword>
<dbReference type="GO" id="GO:0003677">
    <property type="term" value="F:DNA binding"/>
    <property type="evidence" value="ECO:0007669"/>
    <property type="project" value="UniProtKB-KW"/>
</dbReference>
<dbReference type="GO" id="GO:0005634">
    <property type="term" value="C:nucleus"/>
    <property type="evidence" value="ECO:0007669"/>
    <property type="project" value="UniProtKB-SubCell"/>
</dbReference>
<proteinExistence type="predicted"/>
<sequence length="620" mass="70068">MGKYKGRSAVACRGCHAQKLKCDGGDYIAQLERTANPSHRLEEAGSNFVDAAPSTPLRNAHEPSSLPMPAGEATATKTGMLSNCSAEGFIHELKEMAFPLSLDTLHDGNVSYTYMDLPSDSVEPRVVVKLPSLPLALRLFDKFEEIFCDYHWFLRGDFRARLELLYSNPIAQAKDRNWLGRVSLVLALAATFCYGLNDTSGVETSPSLGRGAGEDSEVLVPPGFALFEQGVMLVKRSLEEPTTEDVEALNLMVFYCYSLNRRRTAYTYAVQSIAIARLLKLDIALLKDSTCFDKSFEHRKRLWWTSFCMERMVATELGLPPSPATRSAQIDLPWAGDLPIEERHQFFDGSLLTLHCSLCEIKCQILDAVGRVGQESITEEKLIQELWPCLDTLWAWRESMPQCLHFEFASGIPPDMHKLSSMRGVASLYLRYHQCFILLVRPIYFRDFSRLLKSKGNVCSQQQSLEHPTFQNLQRLKLEGLRAARNNCRIVLDLFKGGKHARYGYWDSVQTFSSLSMLLLSRAILVDSQVAEDVHESTALYEHCRVMLRDMAQAGNLSARDHDTLLTDVEAIIEMLPRGACVLSAEDCSVPREEYSSEMFDWTWSEADWENVFNTCLKWV</sequence>